<accession>A0A561UNL7</accession>
<evidence type="ECO:0000313" key="1">
    <source>
        <dbReference type="EMBL" id="TWG00959.1"/>
    </source>
</evidence>
<reference evidence="1 2" key="1">
    <citation type="submission" date="2019-06" db="EMBL/GenBank/DDBJ databases">
        <title>Sequencing the genomes of 1000 actinobacteria strains.</title>
        <authorList>
            <person name="Klenk H.-P."/>
        </authorList>
    </citation>
    <scope>NUCLEOTIDE SEQUENCE [LARGE SCALE GENOMIC DNA]</scope>
    <source>
        <strain evidence="1 2">DSM 44826</strain>
    </source>
</reference>
<organism evidence="1 2">
    <name type="scientific">Kitasatospora viridis</name>
    <dbReference type="NCBI Taxonomy" id="281105"/>
    <lineage>
        <taxon>Bacteria</taxon>
        <taxon>Bacillati</taxon>
        <taxon>Actinomycetota</taxon>
        <taxon>Actinomycetes</taxon>
        <taxon>Kitasatosporales</taxon>
        <taxon>Streptomycetaceae</taxon>
        <taxon>Kitasatospora</taxon>
    </lineage>
</organism>
<proteinExistence type="predicted"/>
<sequence>MVMPMGTRVLPGVGEPVEAGAPGLPDACGRRERFRQYAREHFVALDLDLHLDVELTDLLFPHGRRAVQPARRRAVGRAPGLARLARLSRVLPHA</sequence>
<name>A0A561UNL7_9ACTN</name>
<dbReference type="EMBL" id="VIWT01000001">
    <property type="protein sequence ID" value="TWG00959.1"/>
    <property type="molecule type" value="Genomic_DNA"/>
</dbReference>
<keyword evidence="2" id="KW-1185">Reference proteome</keyword>
<dbReference type="Proteomes" id="UP000317940">
    <property type="component" value="Unassembled WGS sequence"/>
</dbReference>
<gene>
    <name evidence="1" type="ORF">FHX73_114840</name>
</gene>
<protein>
    <submittedName>
        <fullName evidence="1">Uncharacterized protein</fullName>
    </submittedName>
</protein>
<comment type="caution">
    <text evidence="1">The sequence shown here is derived from an EMBL/GenBank/DDBJ whole genome shotgun (WGS) entry which is preliminary data.</text>
</comment>
<evidence type="ECO:0000313" key="2">
    <source>
        <dbReference type="Proteomes" id="UP000317940"/>
    </source>
</evidence>
<dbReference type="AlphaFoldDB" id="A0A561UNL7"/>